<dbReference type="EMBL" id="JAVRJZ010001454">
    <property type="protein sequence ID" value="KAK2701846.1"/>
    <property type="molecule type" value="Genomic_DNA"/>
</dbReference>
<reference evidence="2" key="1">
    <citation type="submission" date="2023-07" db="EMBL/GenBank/DDBJ databases">
        <title>Chromosome-level genome assembly of Artemia franciscana.</title>
        <authorList>
            <person name="Jo E."/>
        </authorList>
    </citation>
    <scope>NUCLEOTIDE SEQUENCE</scope>
    <source>
        <tissue evidence="2">Whole body</tissue>
    </source>
</reference>
<evidence type="ECO:0000256" key="1">
    <source>
        <dbReference type="SAM" id="MobiDB-lite"/>
    </source>
</evidence>
<comment type="caution">
    <text evidence="2">The sequence shown here is derived from an EMBL/GenBank/DDBJ whole genome shotgun (WGS) entry which is preliminary data.</text>
</comment>
<protein>
    <submittedName>
        <fullName evidence="2">Uncharacterized protein</fullName>
    </submittedName>
</protein>
<dbReference type="Proteomes" id="UP001187531">
    <property type="component" value="Unassembled WGS sequence"/>
</dbReference>
<sequence length="211" mass="25251">MHNMSVVESDLEVTRDRVEDLEDLDLEFMLTEKCKLVEELPEKIHKKEKRVQTMKKEKHLMEQIHKYSEAQIMEHIRKLEETLEAKNAEIAAVTKRLESEKRNHAIEIERQQKETEDVKKKLQCANEEEEMMELIEYENMQENKVKNLQEKSEYESMLKKSKEENENLNENISKLQSENNDIKSQLNLRSLELETAHLELKEKEEELKAKQ</sequence>
<organism evidence="2 3">
    <name type="scientific">Artemia franciscana</name>
    <name type="common">Brine shrimp</name>
    <name type="synonym">Artemia sanfranciscana</name>
    <dbReference type="NCBI Taxonomy" id="6661"/>
    <lineage>
        <taxon>Eukaryota</taxon>
        <taxon>Metazoa</taxon>
        <taxon>Ecdysozoa</taxon>
        <taxon>Arthropoda</taxon>
        <taxon>Crustacea</taxon>
        <taxon>Branchiopoda</taxon>
        <taxon>Anostraca</taxon>
        <taxon>Artemiidae</taxon>
        <taxon>Artemia</taxon>
    </lineage>
</organism>
<feature type="region of interest" description="Disordered" evidence="1">
    <location>
        <begin position="156"/>
        <end position="181"/>
    </location>
</feature>
<dbReference type="AlphaFoldDB" id="A0AA88KTA4"/>
<evidence type="ECO:0000313" key="2">
    <source>
        <dbReference type="EMBL" id="KAK2701846.1"/>
    </source>
</evidence>
<feature type="compositionally biased region" description="Basic and acidic residues" evidence="1">
    <location>
        <begin position="156"/>
        <end position="165"/>
    </location>
</feature>
<name>A0AA88KTA4_ARTSF</name>
<keyword evidence="3" id="KW-1185">Reference proteome</keyword>
<proteinExistence type="predicted"/>
<accession>A0AA88KTA4</accession>
<gene>
    <name evidence="2" type="ORF">QYM36_019515</name>
</gene>
<evidence type="ECO:0000313" key="3">
    <source>
        <dbReference type="Proteomes" id="UP001187531"/>
    </source>
</evidence>